<feature type="compositionally biased region" description="Polar residues" evidence="2">
    <location>
        <begin position="136"/>
        <end position="148"/>
    </location>
</feature>
<evidence type="ECO:0000256" key="2">
    <source>
        <dbReference type="SAM" id="MobiDB-lite"/>
    </source>
</evidence>
<feature type="region of interest" description="Disordered" evidence="2">
    <location>
        <begin position="628"/>
        <end position="667"/>
    </location>
</feature>
<dbReference type="SUPFAM" id="SSF50630">
    <property type="entry name" value="Acid proteases"/>
    <property type="match status" value="1"/>
</dbReference>
<dbReference type="STRING" id="200361.A0A453IPF2"/>
<dbReference type="InterPro" id="IPR045358">
    <property type="entry name" value="Ty3_capsid"/>
</dbReference>
<feature type="region of interest" description="Disordered" evidence="2">
    <location>
        <begin position="78"/>
        <end position="148"/>
    </location>
</feature>
<dbReference type="InterPro" id="IPR032567">
    <property type="entry name" value="RTL1-rel"/>
</dbReference>
<protein>
    <recommendedName>
        <fullName evidence="3">Ty3 transposon capsid-like protein domain-containing protein</fullName>
    </recommendedName>
</protein>
<proteinExistence type="predicted"/>
<dbReference type="Pfam" id="PF19259">
    <property type="entry name" value="Ty3_capsid"/>
    <property type="match status" value="1"/>
</dbReference>
<reference evidence="4" key="5">
    <citation type="journal article" date="2021" name="G3 (Bethesda)">
        <title>Aegilops tauschii genome assembly Aet v5.0 features greater sequence contiguity and improved annotation.</title>
        <authorList>
            <person name="Wang L."/>
            <person name="Zhu T."/>
            <person name="Rodriguez J.C."/>
            <person name="Deal K.R."/>
            <person name="Dubcovsky J."/>
            <person name="McGuire P.E."/>
            <person name="Lux T."/>
            <person name="Spannagl M."/>
            <person name="Mayer K.F.X."/>
            <person name="Baldrich P."/>
            <person name="Meyers B.C."/>
            <person name="Huo N."/>
            <person name="Gu Y.Q."/>
            <person name="Zhou H."/>
            <person name="Devos K.M."/>
            <person name="Bennetzen J.L."/>
            <person name="Unver T."/>
            <person name="Budak H."/>
            <person name="Gulick P.J."/>
            <person name="Galiba G."/>
            <person name="Kalapos B."/>
            <person name="Nelson D.R."/>
            <person name="Li P."/>
            <person name="You F.M."/>
            <person name="Luo M.C."/>
            <person name="Dvorak J."/>
        </authorList>
    </citation>
    <scope>NUCLEOTIDE SEQUENCE [LARGE SCALE GENOMIC DNA]</scope>
    <source>
        <strain evidence="4">cv. AL8/78</strain>
    </source>
</reference>
<reference evidence="4" key="4">
    <citation type="submission" date="2019-03" db="UniProtKB">
        <authorList>
            <consortium name="EnsemblPlants"/>
        </authorList>
    </citation>
    <scope>IDENTIFICATION</scope>
</reference>
<keyword evidence="5" id="KW-1185">Reference proteome</keyword>
<dbReference type="EnsemblPlants" id="AET4Gv20638100.1">
    <property type="protein sequence ID" value="AET4Gv20638100.1"/>
    <property type="gene ID" value="AET4Gv20638100"/>
</dbReference>
<reference evidence="4" key="3">
    <citation type="journal article" date="2017" name="Nature">
        <title>Genome sequence of the progenitor of the wheat D genome Aegilops tauschii.</title>
        <authorList>
            <person name="Luo M.C."/>
            <person name="Gu Y.Q."/>
            <person name="Puiu D."/>
            <person name="Wang H."/>
            <person name="Twardziok S.O."/>
            <person name="Deal K.R."/>
            <person name="Huo N."/>
            <person name="Zhu T."/>
            <person name="Wang L."/>
            <person name="Wang Y."/>
            <person name="McGuire P.E."/>
            <person name="Liu S."/>
            <person name="Long H."/>
            <person name="Ramasamy R.K."/>
            <person name="Rodriguez J.C."/>
            <person name="Van S.L."/>
            <person name="Yuan L."/>
            <person name="Wang Z."/>
            <person name="Xia Z."/>
            <person name="Xiao L."/>
            <person name="Anderson O.D."/>
            <person name="Ouyang S."/>
            <person name="Liang Y."/>
            <person name="Zimin A.V."/>
            <person name="Pertea G."/>
            <person name="Qi P."/>
            <person name="Bennetzen J.L."/>
            <person name="Dai X."/>
            <person name="Dawson M.W."/>
            <person name="Muller H.G."/>
            <person name="Kugler K."/>
            <person name="Rivarola-Duarte L."/>
            <person name="Spannagl M."/>
            <person name="Mayer K.F.X."/>
            <person name="Lu F.H."/>
            <person name="Bevan M.W."/>
            <person name="Leroy P."/>
            <person name="Li P."/>
            <person name="You F.M."/>
            <person name="Sun Q."/>
            <person name="Liu Z."/>
            <person name="Lyons E."/>
            <person name="Wicker T."/>
            <person name="Salzberg S.L."/>
            <person name="Devos K.M."/>
            <person name="Dvorak J."/>
        </authorList>
    </citation>
    <scope>NUCLEOTIDE SEQUENCE [LARGE SCALE GENOMIC DNA]</scope>
    <source>
        <strain evidence="4">cv. AL8/78</strain>
    </source>
</reference>
<feature type="compositionally biased region" description="Basic and acidic residues" evidence="2">
    <location>
        <begin position="633"/>
        <end position="643"/>
    </location>
</feature>
<organism evidence="4 5">
    <name type="scientific">Aegilops tauschii subsp. strangulata</name>
    <name type="common">Goatgrass</name>
    <dbReference type="NCBI Taxonomy" id="200361"/>
    <lineage>
        <taxon>Eukaryota</taxon>
        <taxon>Viridiplantae</taxon>
        <taxon>Streptophyta</taxon>
        <taxon>Embryophyta</taxon>
        <taxon>Tracheophyta</taxon>
        <taxon>Spermatophyta</taxon>
        <taxon>Magnoliopsida</taxon>
        <taxon>Liliopsida</taxon>
        <taxon>Poales</taxon>
        <taxon>Poaceae</taxon>
        <taxon>BOP clade</taxon>
        <taxon>Pooideae</taxon>
        <taxon>Triticodae</taxon>
        <taxon>Triticeae</taxon>
        <taxon>Triticinae</taxon>
        <taxon>Aegilops</taxon>
    </lineage>
</organism>
<keyword evidence="1" id="KW-0175">Coiled coil</keyword>
<dbReference type="PANTHER" id="PTHR15503">
    <property type="entry name" value="LDOC1 RELATED"/>
    <property type="match status" value="1"/>
</dbReference>
<dbReference type="Gene3D" id="2.40.70.10">
    <property type="entry name" value="Acid Proteases"/>
    <property type="match status" value="1"/>
</dbReference>
<feature type="compositionally biased region" description="Low complexity" evidence="2">
    <location>
        <begin position="117"/>
        <end position="135"/>
    </location>
</feature>
<name>A0A453IPF2_AEGTS</name>
<evidence type="ECO:0000259" key="3">
    <source>
        <dbReference type="Pfam" id="PF19259"/>
    </source>
</evidence>
<sequence length="667" mass="74321">MPTRTKHMDEISEELEALQSEVAALGLKQDKIQDQMDLVNNRLQTVDSLEKQLGKVELLVENNSKVHQEIFNILREMRSENPSPPSPVSQAETTVVVPQRQNQPAQPETRERELANQGTTVVQQRVQQFQGQSSGTARNEGQQAPTLGNTAVQYQSDRAIQFMKSISKGPKLDFPSFSGENPLGWIRQVNKYFQLAQTPDECKVDLALTYIIGRADNWVRSAQMDNKALLWQEFCRALCYRFADSSIYEVLEKFHNLKQNTLSVAAYTDKFEEIMAVVRDEHPYLQENYYIVSFVNGLKPSIRCNLRPQRPTTLSQAYWLARDYESGLQAKYQSYQDKQLQYHSSQQHKATIPAAPNLHVPQAAPATKKPGVCWRCNGPWAPGHKCKQAPAIHAITGENEITNLSPGEEAQLAVLAAEGHLTETTADCMHISAQAVSGNPSSSTLAAHISIGGRQGVASTDTGSTNTFIDLKFALKVKCPLINTPTKKVTVAGGGSLTSGACAQSLKFRIGQETFCNDLTVLELQGYDVVIGCDMLKKHSPISMDFEERTVTFTKDKATQVTFPDCTSTEPPKVITAEKMDKILDSGAVGFAMSLHFMTTGHLPLVQEEHTPEDILQVLEQYKGQFQEPTELPPKRECDHAIPLKENSTPPNVRPYRVPHLQKNEME</sequence>
<dbReference type="PANTHER" id="PTHR15503:SF22">
    <property type="entry name" value="TRANSPOSON TY3-I GAG POLYPROTEIN"/>
    <property type="match status" value="1"/>
</dbReference>
<dbReference type="Proteomes" id="UP000015105">
    <property type="component" value="Chromosome 4D"/>
</dbReference>
<dbReference type="Pfam" id="PF08284">
    <property type="entry name" value="RVP_2"/>
    <property type="match status" value="1"/>
</dbReference>
<feature type="domain" description="Ty3 transposon capsid-like protein" evidence="3">
    <location>
        <begin position="199"/>
        <end position="339"/>
    </location>
</feature>
<dbReference type="InterPro" id="IPR021109">
    <property type="entry name" value="Peptidase_aspartic_dom_sf"/>
</dbReference>
<feature type="coiled-coil region" evidence="1">
    <location>
        <begin position="8"/>
        <end position="35"/>
    </location>
</feature>
<reference evidence="5" key="1">
    <citation type="journal article" date="2014" name="Science">
        <title>Ancient hybridizations among the ancestral genomes of bread wheat.</title>
        <authorList>
            <consortium name="International Wheat Genome Sequencing Consortium,"/>
            <person name="Marcussen T."/>
            <person name="Sandve S.R."/>
            <person name="Heier L."/>
            <person name="Spannagl M."/>
            <person name="Pfeifer M."/>
            <person name="Jakobsen K.S."/>
            <person name="Wulff B.B."/>
            <person name="Steuernagel B."/>
            <person name="Mayer K.F."/>
            <person name="Olsen O.A."/>
        </authorList>
    </citation>
    <scope>NUCLEOTIDE SEQUENCE [LARGE SCALE GENOMIC DNA]</scope>
    <source>
        <strain evidence="5">cv. AL8/78</strain>
    </source>
</reference>
<evidence type="ECO:0000313" key="4">
    <source>
        <dbReference type="EnsemblPlants" id="AET4Gv20638100.1"/>
    </source>
</evidence>
<reference evidence="5" key="2">
    <citation type="journal article" date="2017" name="Nat. Plants">
        <title>The Aegilops tauschii genome reveals multiple impacts of transposons.</title>
        <authorList>
            <person name="Zhao G."/>
            <person name="Zou C."/>
            <person name="Li K."/>
            <person name="Wang K."/>
            <person name="Li T."/>
            <person name="Gao L."/>
            <person name="Zhang X."/>
            <person name="Wang H."/>
            <person name="Yang Z."/>
            <person name="Liu X."/>
            <person name="Jiang W."/>
            <person name="Mao L."/>
            <person name="Kong X."/>
            <person name="Jiao Y."/>
            <person name="Jia J."/>
        </authorList>
    </citation>
    <scope>NUCLEOTIDE SEQUENCE [LARGE SCALE GENOMIC DNA]</scope>
    <source>
        <strain evidence="5">cv. AL8/78</strain>
    </source>
</reference>
<accession>A0A453IPF2</accession>
<evidence type="ECO:0000256" key="1">
    <source>
        <dbReference type="SAM" id="Coils"/>
    </source>
</evidence>
<dbReference type="Gramene" id="AET4Gv20638100.1">
    <property type="protein sequence ID" value="AET4Gv20638100.1"/>
    <property type="gene ID" value="AET4Gv20638100"/>
</dbReference>
<evidence type="ECO:0000313" key="5">
    <source>
        <dbReference type="Proteomes" id="UP000015105"/>
    </source>
</evidence>
<dbReference type="CDD" id="cd00303">
    <property type="entry name" value="retropepsin_like"/>
    <property type="match status" value="1"/>
</dbReference>
<dbReference type="AlphaFoldDB" id="A0A453IPF2"/>